<feature type="region of interest" description="Disordered" evidence="1">
    <location>
        <begin position="63"/>
        <end position="90"/>
    </location>
</feature>
<protein>
    <submittedName>
        <fullName evidence="2">Uncharacterized protein</fullName>
    </submittedName>
</protein>
<keyword evidence="3" id="KW-1185">Reference proteome</keyword>
<feature type="region of interest" description="Disordered" evidence="1">
    <location>
        <begin position="389"/>
        <end position="413"/>
    </location>
</feature>
<reference evidence="2" key="1">
    <citation type="submission" date="2016-03" db="EMBL/GenBank/DDBJ databases">
        <title>Mechanisms controlling the formation of the plant cell surface in tip-growing cells are functionally conserved among land plants.</title>
        <authorList>
            <person name="Honkanen S."/>
            <person name="Jones V.A."/>
            <person name="Morieri G."/>
            <person name="Champion C."/>
            <person name="Hetherington A.J."/>
            <person name="Kelly S."/>
            <person name="Saint-Marcoux D."/>
            <person name="Proust H."/>
            <person name="Prescott H."/>
            <person name="Dolan L."/>
        </authorList>
    </citation>
    <scope>NUCLEOTIDE SEQUENCE [LARGE SCALE GENOMIC DNA]</scope>
    <source>
        <tissue evidence="2">Whole gametophyte</tissue>
    </source>
</reference>
<comment type="caution">
    <text evidence="2">The sequence shown here is derived from an EMBL/GenBank/DDBJ whole genome shotgun (WGS) entry which is preliminary data.</text>
</comment>
<evidence type="ECO:0000256" key="1">
    <source>
        <dbReference type="SAM" id="MobiDB-lite"/>
    </source>
</evidence>
<gene>
    <name evidence="2" type="ORF">AXG93_1433s1410</name>
</gene>
<feature type="compositionally biased region" description="Basic and acidic residues" evidence="1">
    <location>
        <begin position="274"/>
        <end position="289"/>
    </location>
</feature>
<sequence>MFRVVGAVVAAYAGYKYGDDVVKLLQKRNQKARITAAAAAAARKSLQIDVDTEEDDQFHYTDEIFNGDSDESTSLRKSRHSFAKERRRSHDTEVNDIPLYERGGVKGDNVEHLGFRRSRSGNVSEKAYTLDIPIHPSSRKRDSLQENEGESVVKGNLIASRPPLPTSAKTSASHTVLPTGTHRFAPSCAEAVHVPAEDSQELRNVEPIKKWRRLSLEGEEKVPSELLRGLRSRFSFEADDRDLADHFRDLRRSGGNGGNGGVLYARQNVNVPHSKTDLEGDNRRDKDQEQEQEQEVEYELCGAKDPIFESEAELKDRIRDVQLRTGGLNNAAEWSSELLTTQQLKDEDLEEIDCMSEEIYSKLHNEIVGKTEKPIEKLANKLAKMKVERTSSHVDLNSRPESTSSADQDAARNDPNFRRWTSLRTGNNGRIVFWHSLGKLYDYLTGEALVNVEALDVTRGVSLGPDVMHQLSERFFLFRDRDSNEVLSEFKGVPVKPVRHSFSYTWNASQTFNRGANGSESKFERLKVNVVAMKQPNDSSKMSFNCRISLTVDINEGKFQWHEIGDYDFNEVSAEQEELHRCTMLYMGAIPPLSHIAVMHLSGWRVDDFNLLPSSIREHVQLQDISWIGQP</sequence>
<evidence type="ECO:0000313" key="3">
    <source>
        <dbReference type="Proteomes" id="UP000077202"/>
    </source>
</evidence>
<dbReference type="AlphaFoldDB" id="A0A176WAA9"/>
<proteinExistence type="predicted"/>
<organism evidence="2 3">
    <name type="scientific">Marchantia polymorpha subsp. ruderalis</name>
    <dbReference type="NCBI Taxonomy" id="1480154"/>
    <lineage>
        <taxon>Eukaryota</taxon>
        <taxon>Viridiplantae</taxon>
        <taxon>Streptophyta</taxon>
        <taxon>Embryophyta</taxon>
        <taxon>Marchantiophyta</taxon>
        <taxon>Marchantiopsida</taxon>
        <taxon>Marchantiidae</taxon>
        <taxon>Marchantiales</taxon>
        <taxon>Marchantiaceae</taxon>
        <taxon>Marchantia</taxon>
    </lineage>
</organism>
<name>A0A176WAA9_MARPO</name>
<dbReference type="EMBL" id="LVLJ01001455">
    <property type="protein sequence ID" value="OAE29521.1"/>
    <property type="molecule type" value="Genomic_DNA"/>
</dbReference>
<evidence type="ECO:0000313" key="2">
    <source>
        <dbReference type="EMBL" id="OAE29521.1"/>
    </source>
</evidence>
<feature type="compositionally biased region" description="Basic and acidic residues" evidence="1">
    <location>
        <begin position="389"/>
        <end position="398"/>
    </location>
</feature>
<feature type="region of interest" description="Disordered" evidence="1">
    <location>
        <begin position="251"/>
        <end position="294"/>
    </location>
</feature>
<accession>A0A176WAA9</accession>
<dbReference type="Proteomes" id="UP000077202">
    <property type="component" value="Unassembled WGS sequence"/>
</dbReference>